<accession>A0ABX2MWX3</accession>
<dbReference type="RefSeq" id="WP_099855038.1">
    <property type="nucleotide sequence ID" value="NZ_JABMCC010000121.1"/>
</dbReference>
<dbReference type="GeneID" id="97135260"/>
<comment type="caution">
    <text evidence="2">The sequence shown here is derived from an EMBL/GenBank/DDBJ whole genome shotgun (WGS) entry which is preliminary data.</text>
</comment>
<protein>
    <submittedName>
        <fullName evidence="2">Uncharacterized protein</fullName>
    </submittedName>
</protein>
<proteinExistence type="predicted"/>
<organism evidence="2 3">
    <name type="scientific">Paenibacillus taichungensis</name>
    <dbReference type="NCBI Taxonomy" id="484184"/>
    <lineage>
        <taxon>Bacteria</taxon>
        <taxon>Bacillati</taxon>
        <taxon>Bacillota</taxon>
        <taxon>Bacilli</taxon>
        <taxon>Bacillales</taxon>
        <taxon>Paenibacillaceae</taxon>
        <taxon>Paenibacillus</taxon>
    </lineage>
</organism>
<name>A0ABX2MWX3_9BACL</name>
<sequence length="168" mass="19293">MKRIMKFSIIPIVLIILILLFYQFPKKIDIIRPAVSFNDNNPESLKNTSIHIAGTFNRPLFRQHVFKGSIIINGIEITEKYDTIDTEVLKRMNGINMGNLIYNNTQNATVLGIIWFDNNFRDIGILGVNTEANQKEAIYIVTGESYEEGLNNLKKMRDKYGSGFINFE</sequence>
<feature type="transmembrane region" description="Helical" evidence="1">
    <location>
        <begin position="7"/>
        <end position="24"/>
    </location>
</feature>
<keyword evidence="1" id="KW-1133">Transmembrane helix</keyword>
<evidence type="ECO:0000256" key="1">
    <source>
        <dbReference type="SAM" id="Phobius"/>
    </source>
</evidence>
<reference evidence="2 3" key="1">
    <citation type="submission" date="2020-05" db="EMBL/GenBank/DDBJ databases">
        <title>Genome Sequencing of Type Strains.</title>
        <authorList>
            <person name="Lemaire J.F."/>
            <person name="Inderbitzin P."/>
            <person name="Gregorio O.A."/>
            <person name="Collins S.B."/>
            <person name="Wespe N."/>
            <person name="Knight-Connoni V."/>
        </authorList>
    </citation>
    <scope>NUCLEOTIDE SEQUENCE [LARGE SCALE GENOMIC DNA]</scope>
    <source>
        <strain evidence="2 3">DSM 19942</strain>
    </source>
</reference>
<evidence type="ECO:0000313" key="2">
    <source>
        <dbReference type="EMBL" id="NUU58561.1"/>
    </source>
</evidence>
<dbReference type="EMBL" id="JABMCC010000121">
    <property type="protein sequence ID" value="NUU58561.1"/>
    <property type="molecule type" value="Genomic_DNA"/>
</dbReference>
<gene>
    <name evidence="2" type="ORF">HP548_31250</name>
</gene>
<keyword evidence="1" id="KW-0472">Membrane</keyword>
<dbReference type="Proteomes" id="UP000577724">
    <property type="component" value="Unassembled WGS sequence"/>
</dbReference>
<evidence type="ECO:0000313" key="3">
    <source>
        <dbReference type="Proteomes" id="UP000577724"/>
    </source>
</evidence>
<keyword evidence="1" id="KW-0812">Transmembrane</keyword>
<keyword evidence="3" id="KW-1185">Reference proteome</keyword>